<organism evidence="1 2">
    <name type="scientific">Mycobacterium phage Byougenkin</name>
    <dbReference type="NCBI Taxonomy" id="2182394"/>
    <lineage>
        <taxon>Viruses</taxon>
        <taxon>Duplodnaviria</taxon>
        <taxon>Heunggongvirae</taxon>
        <taxon>Uroviricota</taxon>
        <taxon>Caudoviricetes</taxon>
        <taxon>Gracegardnervirinae</taxon>
        <taxon>Cheoctovirus</taxon>
        <taxon>Cheoctovirus byougenkin</taxon>
    </lineage>
</organism>
<name>A0A2U8UN43_9CAUD</name>
<dbReference type="KEGG" id="vg:60326893"/>
<gene>
    <name evidence="1" type="primary">85</name>
    <name evidence="1" type="ORF">SEA_BYOUGENKIN_85</name>
</gene>
<evidence type="ECO:0000313" key="1">
    <source>
        <dbReference type="EMBL" id="AWN05008.1"/>
    </source>
</evidence>
<evidence type="ECO:0000313" key="2">
    <source>
        <dbReference type="Proteomes" id="UP000246700"/>
    </source>
</evidence>
<dbReference type="EMBL" id="MH155866">
    <property type="protein sequence ID" value="AWN05008.1"/>
    <property type="molecule type" value="Genomic_DNA"/>
</dbReference>
<sequence>MNNDGSGVVAEWRHVHGRNPDRVLPGAVFASHGPRGEEIDTPTDHRMLWYVRDQIFGADMKPYVREIFQFLNDYLAATCQHHWLEYEAEEGYCEAHRQCLWCNDVEWKSE</sequence>
<reference evidence="2" key="1">
    <citation type="submission" date="2018-04" db="EMBL/GenBank/DDBJ databases">
        <authorList>
            <person name="Go L.Y."/>
            <person name="Mitchell J.A."/>
        </authorList>
    </citation>
    <scope>NUCLEOTIDE SEQUENCE [LARGE SCALE GENOMIC DNA]</scope>
</reference>
<proteinExistence type="predicted"/>
<keyword evidence="2" id="KW-1185">Reference proteome</keyword>
<dbReference type="RefSeq" id="YP_009955392.1">
    <property type="nucleotide sequence ID" value="NC_051641.1"/>
</dbReference>
<dbReference type="GeneID" id="60326893"/>
<dbReference type="Proteomes" id="UP000246700">
    <property type="component" value="Segment"/>
</dbReference>
<protein>
    <submittedName>
        <fullName evidence="1">Uncharacterized protein</fullName>
    </submittedName>
</protein>
<accession>A0A2U8UN43</accession>